<gene>
    <name evidence="1" type="ORF">E4P47_09475</name>
</gene>
<dbReference type="RefSeq" id="WP_018359325.1">
    <property type="nucleotide sequence ID" value="NZ_CP197400.1"/>
</dbReference>
<accession>A0A4Y8WLR8</accession>
<comment type="caution">
    <text evidence="1">The sequence shown here is derived from an EMBL/GenBank/DDBJ whole genome shotgun (WGS) entry which is preliminary data.</text>
</comment>
<keyword evidence="2" id="KW-1185">Reference proteome</keyword>
<sequence length="114" mass="13200">MNKNIINRDPHEPAFLPFEKATPQAPVEPELTKSQFIRCRLRQLFYVALIAGILYGGYRLLVKILTPEVLTIIGIIVSFLILRWVVRIVLRIAFTILSFIFWFIIICALLFVVL</sequence>
<dbReference type="OrthoDB" id="1082058at2"/>
<dbReference type="EMBL" id="SPNC01000233">
    <property type="protein sequence ID" value="TFH93972.1"/>
    <property type="molecule type" value="Genomic_DNA"/>
</dbReference>
<reference evidence="1 2" key="1">
    <citation type="submission" date="2019-03" db="EMBL/GenBank/DDBJ databases">
        <title>Porphyromonas levii Isolated from the Uterus of Dairy Cows.</title>
        <authorList>
            <person name="Francis A.M."/>
        </authorList>
    </citation>
    <scope>NUCLEOTIDE SEQUENCE [LARGE SCALE GENOMIC DNA]</scope>
    <source>
        <strain evidence="1 2">AF5678</strain>
    </source>
</reference>
<evidence type="ECO:0000313" key="1">
    <source>
        <dbReference type="EMBL" id="TFH93972.1"/>
    </source>
</evidence>
<dbReference type="Proteomes" id="UP000297225">
    <property type="component" value="Unassembled WGS sequence"/>
</dbReference>
<dbReference type="STRING" id="1122973.GCA_000379925_02099"/>
<name>A0A4Y8WLR8_9PORP</name>
<protein>
    <submittedName>
        <fullName evidence="1">Uncharacterized protein</fullName>
    </submittedName>
</protein>
<organism evidence="1 2">
    <name type="scientific">Porphyromonas levii</name>
    <dbReference type="NCBI Taxonomy" id="28114"/>
    <lineage>
        <taxon>Bacteria</taxon>
        <taxon>Pseudomonadati</taxon>
        <taxon>Bacteroidota</taxon>
        <taxon>Bacteroidia</taxon>
        <taxon>Bacteroidales</taxon>
        <taxon>Porphyromonadaceae</taxon>
        <taxon>Porphyromonas</taxon>
    </lineage>
</organism>
<evidence type="ECO:0000313" key="2">
    <source>
        <dbReference type="Proteomes" id="UP000297225"/>
    </source>
</evidence>
<proteinExistence type="predicted"/>
<dbReference type="AlphaFoldDB" id="A0A4Y8WLR8"/>